<keyword evidence="7" id="KW-0472">Membrane</keyword>
<dbReference type="PANTHER" id="PTHR24016">
    <property type="entry name" value="CONSERVED OLIGOMERIC GOLGI COMPLEX SUBUNIT 4"/>
    <property type="match status" value="1"/>
</dbReference>
<dbReference type="SMART" id="SM00762">
    <property type="entry name" value="Cog4"/>
    <property type="match status" value="1"/>
</dbReference>
<dbReference type="Gene3D" id="1.10.287.1060">
    <property type="entry name" value="ESAT-6-like"/>
    <property type="match status" value="1"/>
</dbReference>
<keyword evidence="12" id="KW-1185">Reference proteome</keyword>
<protein>
    <recommendedName>
        <fullName evidence="3">Conserved oligomeric Golgi complex subunit 4</fullName>
    </recommendedName>
    <alternativeName>
        <fullName evidence="8">Component of oligomeric Golgi complex 4</fullName>
    </alternativeName>
</protein>
<reference evidence="11 12" key="1">
    <citation type="submission" date="2014-04" db="EMBL/GenBank/DDBJ databases">
        <authorList>
            <consortium name="DOE Joint Genome Institute"/>
            <person name="Kuo A."/>
            <person name="Zuccaro A."/>
            <person name="Kohler A."/>
            <person name="Nagy L.G."/>
            <person name="Floudas D."/>
            <person name="Copeland A."/>
            <person name="Barry K.W."/>
            <person name="Cichocki N."/>
            <person name="Veneault-Fourrey C."/>
            <person name="LaButti K."/>
            <person name="Lindquist E.A."/>
            <person name="Lipzen A."/>
            <person name="Lundell T."/>
            <person name="Morin E."/>
            <person name="Murat C."/>
            <person name="Sun H."/>
            <person name="Tunlid A."/>
            <person name="Henrissat B."/>
            <person name="Grigoriev I.V."/>
            <person name="Hibbett D.S."/>
            <person name="Martin F."/>
            <person name="Nordberg H.P."/>
            <person name="Cantor M.N."/>
            <person name="Hua S.X."/>
        </authorList>
    </citation>
    <scope>NUCLEOTIDE SEQUENCE [LARGE SCALE GENOMIC DNA]</scope>
    <source>
        <strain evidence="11 12">MAFF 305830</strain>
    </source>
</reference>
<dbReference type="Proteomes" id="UP000054097">
    <property type="component" value="Unassembled WGS sequence"/>
</dbReference>
<evidence type="ECO:0000256" key="6">
    <source>
        <dbReference type="ARBA" id="ARBA00023034"/>
    </source>
</evidence>
<evidence type="ECO:0000313" key="12">
    <source>
        <dbReference type="Proteomes" id="UP000054097"/>
    </source>
</evidence>
<feature type="domain" description="COG4 transport protein middle alpha-helical bundle" evidence="10">
    <location>
        <begin position="162"/>
        <end position="485"/>
    </location>
</feature>
<dbReference type="OrthoDB" id="47059at2759"/>
<evidence type="ECO:0000256" key="4">
    <source>
        <dbReference type="ARBA" id="ARBA00022448"/>
    </source>
</evidence>
<comment type="subcellular location">
    <subcellularLocation>
        <location evidence="1">Golgi apparatus membrane</location>
        <topology evidence="1">Peripheral membrane protein</topology>
    </subcellularLocation>
</comment>
<dbReference type="Pfam" id="PF20663">
    <property type="entry name" value="COG4_N"/>
    <property type="match status" value="1"/>
</dbReference>
<sequence length="733" mass="81676">MPPAASLRTTAELTAALGALQSAETEVTTSLGALLASSTPINTALQRLNGLTPKFDDITNDALVLHGNVERTAQTADRVGSRVKALDEEMRRVREASERVAMVMELKSSLLELHTAIDAQEWEAAARYCARAMAIPEHVTNGAFAESVVPTSQLPQPPAQTLHSARTRLLTIFSRQFELASTARDSANTSRVFKLFPEIGWESEGLELYAKFVVDLIRARAPSGVKASSPMYYVAMVTGLFESIAVIVDQHQPIVDKYYGQGKMVRVAERLMGECDRVVKGLVEGWEEERGVKRKLFELLASQRAQVQASQRPGGVPLTAAESEEEASNAKEADKIISEIAGLAGRWGMFRRFLLERLKAKNDEAAANKPNATVEKPAEDGPEVAMVRAAESTQIFSKLLTEYYQPFEMWHLRGSIAKAHALSTIDKASTPPITTTTPDDVFFILQNVVTRILSTASLENVQTVMGNVRHTLEKEYAAVIRRKLDDVYRSTAGATSQRNEKVQQENFIILLNDLDTSSSHMERLVKDLQQSSMIEQNFLDSEMEAVQEQLESLLKLIPTFRAMLKSGLEELFNQLIRPRLRALLQDVYKDQTYLLDDDSYAAAEANDLIRKRFVKAWEALISGPKTTFTEGNYRTFFGMAIDMLVKPWEKMLGIMRFSELGAVRLDRDIRAVVGYLSSQAVFGNAREKFQRLFQLSTLLNLDADEDIEDFYSGSGIAWKLSLKEAKAIAGMRQ</sequence>
<evidence type="ECO:0000256" key="7">
    <source>
        <dbReference type="ARBA" id="ARBA00023136"/>
    </source>
</evidence>
<dbReference type="GO" id="GO:0015031">
    <property type="term" value="P:protein transport"/>
    <property type="evidence" value="ECO:0007669"/>
    <property type="project" value="UniProtKB-KW"/>
</dbReference>
<reference evidence="12" key="2">
    <citation type="submission" date="2015-01" db="EMBL/GenBank/DDBJ databases">
        <title>Evolutionary Origins and Diversification of the Mycorrhizal Mutualists.</title>
        <authorList>
            <consortium name="DOE Joint Genome Institute"/>
            <consortium name="Mycorrhizal Genomics Consortium"/>
            <person name="Kohler A."/>
            <person name="Kuo A."/>
            <person name="Nagy L.G."/>
            <person name="Floudas D."/>
            <person name="Copeland A."/>
            <person name="Barry K.W."/>
            <person name="Cichocki N."/>
            <person name="Veneault-Fourrey C."/>
            <person name="LaButti K."/>
            <person name="Lindquist E.A."/>
            <person name="Lipzen A."/>
            <person name="Lundell T."/>
            <person name="Morin E."/>
            <person name="Murat C."/>
            <person name="Riley R."/>
            <person name="Ohm R."/>
            <person name="Sun H."/>
            <person name="Tunlid A."/>
            <person name="Henrissat B."/>
            <person name="Grigoriev I.V."/>
            <person name="Hibbett D.S."/>
            <person name="Martin F."/>
        </authorList>
    </citation>
    <scope>NUCLEOTIDE SEQUENCE [LARGE SCALE GENOMIC DNA]</scope>
    <source>
        <strain evidence="12">MAFF 305830</strain>
    </source>
</reference>
<keyword evidence="5" id="KW-0653">Protein transport</keyword>
<evidence type="ECO:0000256" key="3">
    <source>
        <dbReference type="ARBA" id="ARBA00020975"/>
    </source>
</evidence>
<dbReference type="Pfam" id="PF20662">
    <property type="entry name" value="COG4_C"/>
    <property type="match status" value="1"/>
</dbReference>
<dbReference type="InterPro" id="IPR048682">
    <property type="entry name" value="COG4"/>
</dbReference>
<evidence type="ECO:0000256" key="9">
    <source>
        <dbReference type="SAM" id="MobiDB-lite"/>
    </source>
</evidence>
<keyword evidence="4" id="KW-0813">Transport</keyword>
<dbReference type="STRING" id="933852.A0A0C3B813"/>
<organism evidence="11 12">
    <name type="scientific">Serendipita vermifera MAFF 305830</name>
    <dbReference type="NCBI Taxonomy" id="933852"/>
    <lineage>
        <taxon>Eukaryota</taxon>
        <taxon>Fungi</taxon>
        <taxon>Dikarya</taxon>
        <taxon>Basidiomycota</taxon>
        <taxon>Agaricomycotina</taxon>
        <taxon>Agaricomycetes</taxon>
        <taxon>Sebacinales</taxon>
        <taxon>Serendipitaceae</taxon>
        <taxon>Serendipita</taxon>
    </lineage>
</organism>
<feature type="region of interest" description="Disordered" evidence="9">
    <location>
        <begin position="308"/>
        <end position="330"/>
    </location>
</feature>
<evidence type="ECO:0000259" key="10">
    <source>
        <dbReference type="SMART" id="SM00762"/>
    </source>
</evidence>
<dbReference type="EMBL" id="KN824279">
    <property type="protein sequence ID" value="KIM32955.1"/>
    <property type="molecule type" value="Genomic_DNA"/>
</dbReference>
<dbReference type="GO" id="GO:0000139">
    <property type="term" value="C:Golgi membrane"/>
    <property type="evidence" value="ECO:0007669"/>
    <property type="project" value="UniProtKB-SubCell"/>
</dbReference>
<dbReference type="InterPro" id="IPR048684">
    <property type="entry name" value="COG4_C"/>
</dbReference>
<accession>A0A0C3B813</accession>
<evidence type="ECO:0000256" key="8">
    <source>
        <dbReference type="ARBA" id="ARBA00031340"/>
    </source>
</evidence>
<comment type="similarity">
    <text evidence="2">Belongs to the COG4 family.</text>
</comment>
<dbReference type="AlphaFoldDB" id="A0A0C3B813"/>
<dbReference type="InterPro" id="IPR013167">
    <property type="entry name" value="COG4_M"/>
</dbReference>
<evidence type="ECO:0000256" key="1">
    <source>
        <dbReference type="ARBA" id="ARBA00004395"/>
    </source>
</evidence>
<proteinExistence type="inferred from homology"/>
<name>A0A0C3B813_SERVB</name>
<evidence type="ECO:0000256" key="2">
    <source>
        <dbReference type="ARBA" id="ARBA00009215"/>
    </source>
</evidence>
<dbReference type="Pfam" id="PF08318">
    <property type="entry name" value="COG4_m"/>
    <property type="match status" value="1"/>
</dbReference>
<dbReference type="Gene3D" id="1.20.58.1970">
    <property type="match status" value="1"/>
</dbReference>
<dbReference type="PANTHER" id="PTHR24016:SF0">
    <property type="entry name" value="CONSERVED OLIGOMERIC GOLGI COMPLEX SUBUNIT 4"/>
    <property type="match status" value="1"/>
</dbReference>
<dbReference type="HOGENOM" id="CLU_014853_3_1_1"/>
<gene>
    <name evidence="11" type="ORF">M408DRAFT_14528</name>
</gene>
<evidence type="ECO:0000256" key="5">
    <source>
        <dbReference type="ARBA" id="ARBA00022927"/>
    </source>
</evidence>
<keyword evidence="6" id="KW-0333">Golgi apparatus</keyword>
<evidence type="ECO:0000313" key="11">
    <source>
        <dbReference type="EMBL" id="KIM32955.1"/>
    </source>
</evidence>
<dbReference type="InterPro" id="IPR048680">
    <property type="entry name" value="COG4_N"/>
</dbReference>